<evidence type="ECO:0000313" key="2">
    <source>
        <dbReference type="EMBL" id="MCP2268199.1"/>
    </source>
</evidence>
<sequence length="185" mass="19158">MAERSVADPHRGVTAEDATAAVRRALLRSALALVAGVVSLVVCAAVASIEDADAVAAGISPAGVGGVPDVLFAGAAALAALALWLVPTRTLLVLRWALRLRSVRKHGWRRGHATATPGAPRRIRVHSDSDEVDDVDDVTVLTCLLLGGRGPTPLRKGPVLLGGSGRAAVIMFCWGGRVEAGREVR</sequence>
<name>A0ABT1I6D5_9PSEU</name>
<keyword evidence="3" id="KW-1185">Reference proteome</keyword>
<keyword evidence="1" id="KW-1133">Transmembrane helix</keyword>
<reference evidence="2 3" key="1">
    <citation type="submission" date="2022-06" db="EMBL/GenBank/DDBJ databases">
        <title>Genomic Encyclopedia of Archaeal and Bacterial Type Strains, Phase II (KMG-II): from individual species to whole genera.</title>
        <authorList>
            <person name="Goeker M."/>
        </authorList>
    </citation>
    <scope>NUCLEOTIDE SEQUENCE [LARGE SCALE GENOMIC DNA]</scope>
    <source>
        <strain evidence="2 3">DSM 44255</strain>
    </source>
</reference>
<protein>
    <submittedName>
        <fullName evidence="2">Uncharacterized protein</fullName>
    </submittedName>
</protein>
<keyword evidence="1" id="KW-0812">Transmembrane</keyword>
<feature type="transmembrane region" description="Helical" evidence="1">
    <location>
        <begin position="70"/>
        <end position="94"/>
    </location>
</feature>
<evidence type="ECO:0000256" key="1">
    <source>
        <dbReference type="SAM" id="Phobius"/>
    </source>
</evidence>
<proteinExistence type="predicted"/>
<organism evidence="2 3">
    <name type="scientific">Actinokineospora diospyrosa</name>
    <dbReference type="NCBI Taxonomy" id="103728"/>
    <lineage>
        <taxon>Bacteria</taxon>
        <taxon>Bacillati</taxon>
        <taxon>Actinomycetota</taxon>
        <taxon>Actinomycetes</taxon>
        <taxon>Pseudonocardiales</taxon>
        <taxon>Pseudonocardiaceae</taxon>
        <taxon>Actinokineospora</taxon>
    </lineage>
</organism>
<evidence type="ECO:0000313" key="3">
    <source>
        <dbReference type="Proteomes" id="UP001205185"/>
    </source>
</evidence>
<dbReference type="RefSeq" id="WP_253885133.1">
    <property type="nucleotide sequence ID" value="NZ_BAAAVB010000006.1"/>
</dbReference>
<keyword evidence="1" id="KW-0472">Membrane</keyword>
<gene>
    <name evidence="2" type="ORF">LV75_000685</name>
</gene>
<comment type="caution">
    <text evidence="2">The sequence shown here is derived from an EMBL/GenBank/DDBJ whole genome shotgun (WGS) entry which is preliminary data.</text>
</comment>
<dbReference type="EMBL" id="JAMTCO010000002">
    <property type="protein sequence ID" value="MCP2268199.1"/>
    <property type="molecule type" value="Genomic_DNA"/>
</dbReference>
<dbReference type="Proteomes" id="UP001205185">
    <property type="component" value="Unassembled WGS sequence"/>
</dbReference>
<accession>A0ABT1I6D5</accession>
<feature type="transmembrane region" description="Helical" evidence="1">
    <location>
        <begin position="30"/>
        <end position="50"/>
    </location>
</feature>